<evidence type="ECO:0000259" key="9">
    <source>
        <dbReference type="PROSITE" id="PS51201"/>
    </source>
</evidence>
<keyword evidence="5" id="KW-0812">Transmembrane</keyword>
<dbReference type="InterPro" id="IPR006153">
    <property type="entry name" value="Cation/H_exchanger_TM"/>
</dbReference>
<evidence type="ECO:0000256" key="1">
    <source>
        <dbReference type="ARBA" id="ARBA00004141"/>
    </source>
</evidence>
<accession>A0A0K0XT91</accession>
<evidence type="ECO:0000256" key="8">
    <source>
        <dbReference type="ARBA" id="ARBA00023136"/>
    </source>
</evidence>
<dbReference type="GO" id="GO:0006813">
    <property type="term" value="P:potassium ion transport"/>
    <property type="evidence" value="ECO:0007669"/>
    <property type="project" value="InterPro"/>
</dbReference>
<keyword evidence="11" id="KW-1185">Reference proteome</keyword>
<dbReference type="AlphaFoldDB" id="A0A0K0XT91"/>
<comment type="similarity">
    <text evidence="2">Belongs to the monovalent cation:proton antiporter 2 (CPA2) transporter (TC 2.A.37) family.</text>
</comment>
<evidence type="ECO:0000256" key="6">
    <source>
        <dbReference type="ARBA" id="ARBA00022989"/>
    </source>
</evidence>
<keyword evidence="8" id="KW-0472">Membrane</keyword>
<comment type="subcellular location">
    <subcellularLocation>
        <location evidence="1">Membrane</location>
        <topology evidence="1">Multi-pass membrane protein</topology>
    </subcellularLocation>
</comment>
<dbReference type="Gene3D" id="1.20.1530.20">
    <property type="match status" value="1"/>
</dbReference>
<dbReference type="GO" id="GO:1902600">
    <property type="term" value="P:proton transmembrane transport"/>
    <property type="evidence" value="ECO:0007669"/>
    <property type="project" value="InterPro"/>
</dbReference>
<name>A0A0K0XT91_9GAMM</name>
<dbReference type="Pfam" id="PF00999">
    <property type="entry name" value="Na_H_Exchanger"/>
    <property type="match status" value="1"/>
</dbReference>
<gene>
    <name evidence="10" type="ORF">WM2015_454</name>
</gene>
<evidence type="ECO:0000256" key="7">
    <source>
        <dbReference type="ARBA" id="ARBA00023065"/>
    </source>
</evidence>
<dbReference type="STRING" id="1579979.WM2015_454"/>
<organism evidence="10 11">
    <name type="scientific">Wenzhouxiangella marina</name>
    <dbReference type="NCBI Taxonomy" id="1579979"/>
    <lineage>
        <taxon>Bacteria</taxon>
        <taxon>Pseudomonadati</taxon>
        <taxon>Pseudomonadota</taxon>
        <taxon>Gammaproteobacteria</taxon>
        <taxon>Chromatiales</taxon>
        <taxon>Wenzhouxiangellaceae</taxon>
        <taxon>Wenzhouxiangella</taxon>
    </lineage>
</organism>
<keyword evidence="3" id="KW-0813">Transport</keyword>
<dbReference type="InterPro" id="IPR036291">
    <property type="entry name" value="NAD(P)-bd_dom_sf"/>
</dbReference>
<dbReference type="InterPro" id="IPR003148">
    <property type="entry name" value="RCK_N"/>
</dbReference>
<proteinExistence type="inferred from homology"/>
<dbReference type="GO" id="GO:0016020">
    <property type="term" value="C:membrane"/>
    <property type="evidence" value="ECO:0007669"/>
    <property type="project" value="UniProtKB-SubCell"/>
</dbReference>
<dbReference type="PATRIC" id="fig|1579979.3.peg.457"/>
<evidence type="ECO:0000313" key="10">
    <source>
        <dbReference type="EMBL" id="AKS40836.1"/>
    </source>
</evidence>
<sequence>MFEVFSIGLAFIFGLAVKQIGLPPLVGFLAAGFGLNWIGQRFGVLPHYTGEVLEHVAHLGVLLLLFTVGLKLKLRQLGQAAVLGGGGLHFLISVAVFAPALFWWMGLDLQVAALVGVALAFSSTVLAAKILEAKRELTAFHGRMAIGILIVQDLIALLVLSIFSDKTPSIWALAVFALPLLRPVIYWLLDLSGRDEMLVLMGMLLATVLGGMGFEAVGLSSEVGALLMGVLLAGHPRASDVSESLWGLKELFLVGFFLQIGMSGLPTLGDWLFALTLIALLPLKGLLFFFILAAFHLRARNAFLAALALTAYSEFGLIVAAGIPVMNEWLVPLALTVSLGFTVSAPLNRAAHALFERYENRLCRYQRRTAHPDEIPPDLSSARALIMGMGRTGTAAFERLEESMSDLVGIDADPYRVAEHREHNRHVILADAEDTDFWRSVNLGCLEVVVLAMDDLEAKLIAARKLRERGFTGPIISHALYEEHVDKIRAAGADETYLTMREAGLSLAGHAIKCLEQDQGTRDWV</sequence>
<keyword evidence="7" id="KW-0406">Ion transport</keyword>
<dbReference type="Proteomes" id="UP000066624">
    <property type="component" value="Chromosome"/>
</dbReference>
<protein>
    <submittedName>
        <fullName evidence="10">Putative potassium efflux transporter</fullName>
    </submittedName>
</protein>
<dbReference type="PANTHER" id="PTHR42751">
    <property type="entry name" value="SODIUM/HYDROGEN EXCHANGER FAMILY/TRKA DOMAIN PROTEIN"/>
    <property type="match status" value="1"/>
</dbReference>
<evidence type="ECO:0000256" key="4">
    <source>
        <dbReference type="ARBA" id="ARBA00022449"/>
    </source>
</evidence>
<evidence type="ECO:0000313" key="11">
    <source>
        <dbReference type="Proteomes" id="UP000066624"/>
    </source>
</evidence>
<dbReference type="PROSITE" id="PS51201">
    <property type="entry name" value="RCK_N"/>
    <property type="match status" value="1"/>
</dbReference>
<dbReference type="PANTHER" id="PTHR42751:SF1">
    <property type="entry name" value="CATION_PROTON ANTIPORTER YBAL-RELATED"/>
    <property type="match status" value="1"/>
</dbReference>
<dbReference type="Gene3D" id="3.40.50.720">
    <property type="entry name" value="NAD(P)-binding Rossmann-like Domain"/>
    <property type="match status" value="1"/>
</dbReference>
<keyword evidence="6" id="KW-1133">Transmembrane helix</keyword>
<dbReference type="OrthoDB" id="3418949at2"/>
<dbReference type="RefSeq" id="WP_049724514.1">
    <property type="nucleotide sequence ID" value="NZ_CP012154.1"/>
</dbReference>
<evidence type="ECO:0000256" key="5">
    <source>
        <dbReference type="ARBA" id="ARBA00022692"/>
    </source>
</evidence>
<keyword evidence="4" id="KW-0050">Antiport</keyword>
<dbReference type="GO" id="GO:0015297">
    <property type="term" value="F:antiporter activity"/>
    <property type="evidence" value="ECO:0007669"/>
    <property type="project" value="UniProtKB-KW"/>
</dbReference>
<dbReference type="Pfam" id="PF02254">
    <property type="entry name" value="TrkA_N"/>
    <property type="match status" value="1"/>
</dbReference>
<feature type="domain" description="RCK N-terminal" evidence="9">
    <location>
        <begin position="381"/>
        <end position="498"/>
    </location>
</feature>
<evidence type="ECO:0000256" key="3">
    <source>
        <dbReference type="ARBA" id="ARBA00022448"/>
    </source>
</evidence>
<dbReference type="SUPFAM" id="SSF51735">
    <property type="entry name" value="NAD(P)-binding Rossmann-fold domains"/>
    <property type="match status" value="1"/>
</dbReference>
<dbReference type="InterPro" id="IPR038770">
    <property type="entry name" value="Na+/solute_symporter_sf"/>
</dbReference>
<dbReference type="EMBL" id="CP012154">
    <property type="protein sequence ID" value="AKS40836.1"/>
    <property type="molecule type" value="Genomic_DNA"/>
</dbReference>
<reference evidence="10 11" key="1">
    <citation type="submission" date="2015-07" db="EMBL/GenBank/DDBJ databases">
        <authorList>
            <person name="Noorani M."/>
        </authorList>
    </citation>
    <scope>NUCLEOTIDE SEQUENCE [LARGE SCALE GENOMIC DNA]</scope>
    <source>
        <strain evidence="10 11">KCTC 42284</strain>
    </source>
</reference>
<dbReference type="KEGG" id="wma:WM2015_454"/>
<evidence type="ECO:0000256" key="2">
    <source>
        <dbReference type="ARBA" id="ARBA00005551"/>
    </source>
</evidence>